<dbReference type="SMART" id="SM00062">
    <property type="entry name" value="PBPb"/>
    <property type="match status" value="1"/>
</dbReference>
<comment type="caution">
    <text evidence="3">The sequence shown here is derived from an EMBL/GenBank/DDBJ whole genome shotgun (WGS) entry which is preliminary data.</text>
</comment>
<dbReference type="Proteomes" id="UP000613266">
    <property type="component" value="Unassembled WGS sequence"/>
</dbReference>
<dbReference type="InterPro" id="IPR001638">
    <property type="entry name" value="Solute-binding_3/MltF_N"/>
</dbReference>
<protein>
    <submittedName>
        <fullName evidence="3">Transporter substrate-binding domain-containing protein</fullName>
    </submittedName>
</protein>
<dbReference type="AlphaFoldDB" id="A0A931J8I2"/>
<evidence type="ECO:0000313" key="4">
    <source>
        <dbReference type="Proteomes" id="UP000613266"/>
    </source>
</evidence>
<dbReference type="PANTHER" id="PTHR35936">
    <property type="entry name" value="MEMBRANE-BOUND LYTIC MUREIN TRANSGLYCOSYLASE F"/>
    <property type="match status" value="1"/>
</dbReference>
<dbReference type="SUPFAM" id="SSF53850">
    <property type="entry name" value="Periplasmic binding protein-like II"/>
    <property type="match status" value="1"/>
</dbReference>
<keyword evidence="1" id="KW-0732">Signal</keyword>
<dbReference type="Gene3D" id="3.40.190.10">
    <property type="entry name" value="Periplasmic binding protein-like II"/>
    <property type="match status" value="2"/>
</dbReference>
<evidence type="ECO:0000256" key="1">
    <source>
        <dbReference type="ARBA" id="ARBA00022729"/>
    </source>
</evidence>
<dbReference type="RefSeq" id="WP_198112102.1">
    <property type="nucleotide sequence ID" value="NZ_JAEDAK010000011.1"/>
</dbReference>
<dbReference type="Pfam" id="PF00497">
    <property type="entry name" value="SBP_bac_3"/>
    <property type="match status" value="1"/>
</dbReference>
<keyword evidence="4" id="KW-1185">Reference proteome</keyword>
<sequence length="249" mass="27673">MPINRRHYCLGMAASLGGTAQGQTTVQIAFDSQNPPFMYQAKGEGAARGVYPMLLRAIFKQLGEPLQLLPMPWARALGGLDRAEHGVGGLYANRERLAKFDYGQPILTETVRIYAQRGRLKQFNGLDDLRGLRVGVLRGWSYGDEFDTARKTGLMKVEDVTDDRANFGKLERDFLDVVLSVEQTGEQVMASGEFPSVRVLPNPLTENPAYVAFHKSRQQQGLLARIDEVVAQLRRSGEHARLVAQGLKD</sequence>
<proteinExistence type="predicted"/>
<organism evidence="3 4">
    <name type="scientific">Inhella proteolytica</name>
    <dbReference type="NCBI Taxonomy" id="2795029"/>
    <lineage>
        <taxon>Bacteria</taxon>
        <taxon>Pseudomonadati</taxon>
        <taxon>Pseudomonadota</taxon>
        <taxon>Betaproteobacteria</taxon>
        <taxon>Burkholderiales</taxon>
        <taxon>Sphaerotilaceae</taxon>
        <taxon>Inhella</taxon>
    </lineage>
</organism>
<dbReference type="EMBL" id="JAEDAK010000011">
    <property type="protein sequence ID" value="MBH9578332.1"/>
    <property type="molecule type" value="Genomic_DNA"/>
</dbReference>
<dbReference type="PANTHER" id="PTHR35936:SF25">
    <property type="entry name" value="ABC TRANSPORTER SUBSTRATE-BINDING PROTEIN"/>
    <property type="match status" value="1"/>
</dbReference>
<evidence type="ECO:0000313" key="3">
    <source>
        <dbReference type="EMBL" id="MBH9578332.1"/>
    </source>
</evidence>
<gene>
    <name evidence="3" type="ORF">I7X39_15685</name>
</gene>
<reference evidence="3" key="1">
    <citation type="submission" date="2020-12" db="EMBL/GenBank/DDBJ databases">
        <title>The genome sequence of Inhella sp. 1Y17.</title>
        <authorList>
            <person name="Liu Y."/>
        </authorList>
    </citation>
    <scope>NUCLEOTIDE SEQUENCE</scope>
    <source>
        <strain evidence="3">1Y17</strain>
    </source>
</reference>
<accession>A0A931J8I2</accession>
<feature type="domain" description="Solute-binding protein family 3/N-terminal" evidence="2">
    <location>
        <begin position="25"/>
        <end position="249"/>
    </location>
</feature>
<name>A0A931J8I2_9BURK</name>
<evidence type="ECO:0000259" key="2">
    <source>
        <dbReference type="SMART" id="SM00062"/>
    </source>
</evidence>